<comment type="caution">
    <text evidence="1">The sequence shown here is derived from an EMBL/GenBank/DDBJ whole genome shotgun (WGS) entry which is preliminary data.</text>
</comment>
<protein>
    <submittedName>
        <fullName evidence="1">Uncharacterized protein</fullName>
    </submittedName>
</protein>
<evidence type="ECO:0000313" key="1">
    <source>
        <dbReference type="EMBL" id="RQW64930.1"/>
    </source>
</evidence>
<reference evidence="1 2" key="1">
    <citation type="submission" date="2018-11" db="EMBL/GenBank/DDBJ databases">
        <title>Vibrio LJC006 sp. nov., isolated from seawater during the bloom of the enteromorpha.</title>
        <authorList>
            <person name="Liang J."/>
        </authorList>
    </citation>
    <scope>NUCLEOTIDE SEQUENCE [LARGE SCALE GENOMIC DNA]</scope>
    <source>
        <strain evidence="1 2">LJC006</strain>
    </source>
</reference>
<dbReference type="RefSeq" id="WP_124935580.1">
    <property type="nucleotide sequence ID" value="NZ_RJVQ01000001.1"/>
</dbReference>
<organism evidence="1 2">
    <name type="scientific">Vibrio viridaestus</name>
    <dbReference type="NCBI Taxonomy" id="2487322"/>
    <lineage>
        <taxon>Bacteria</taxon>
        <taxon>Pseudomonadati</taxon>
        <taxon>Pseudomonadota</taxon>
        <taxon>Gammaproteobacteria</taxon>
        <taxon>Vibrionales</taxon>
        <taxon>Vibrionaceae</taxon>
        <taxon>Vibrio</taxon>
    </lineage>
</organism>
<keyword evidence="2" id="KW-1185">Reference proteome</keyword>
<name>A0A3N9TKX3_9VIBR</name>
<dbReference type="OrthoDB" id="5902234at2"/>
<dbReference type="PROSITE" id="PS51257">
    <property type="entry name" value="PROKAR_LIPOPROTEIN"/>
    <property type="match status" value="1"/>
</dbReference>
<dbReference type="Proteomes" id="UP000281112">
    <property type="component" value="Unassembled WGS sequence"/>
</dbReference>
<dbReference type="EMBL" id="RJVQ01000001">
    <property type="protein sequence ID" value="RQW64930.1"/>
    <property type="molecule type" value="Genomic_DNA"/>
</dbReference>
<proteinExistence type="predicted"/>
<gene>
    <name evidence="1" type="ORF">EES38_02520</name>
</gene>
<dbReference type="AlphaFoldDB" id="A0A3N9TKX3"/>
<sequence length="251" mass="28589">MSRLQGYYQYPFIFMTACKWAFPMSQAKFELFEQSLDNLFNWLENKDVSRGHFVSKNQINPELLTTLKRSLGYQLTPVIVANSLDLIIDIYPTVAVGAAKTGILHVGRYNWLNLRDQNKQQDILGSLQKCFPEIDVLSLGKLDHEKLPTVPSTDMREVSPLIPLDGVDEFINTHEQIILTFDLSSLSKGVGLLEEKALDKEVKELIERCTATDKVRMILLTGDSDRSLYSRKTKAIYDGLKDVSHRQLQHA</sequence>
<accession>A0A3N9TKX3</accession>
<evidence type="ECO:0000313" key="2">
    <source>
        <dbReference type="Proteomes" id="UP000281112"/>
    </source>
</evidence>